<proteinExistence type="predicted"/>
<protein>
    <submittedName>
        <fullName evidence="1">Uncharacterized protein</fullName>
    </submittedName>
</protein>
<gene>
    <name evidence="1" type="ORF">TEA_017604</name>
</gene>
<keyword evidence="2" id="KW-1185">Reference proteome</keyword>
<dbReference type="GO" id="GO:0008324">
    <property type="term" value="F:monoatomic cation transmembrane transporter activity"/>
    <property type="evidence" value="ECO:0007669"/>
    <property type="project" value="TreeGrafter"/>
</dbReference>
<accession>A0A4S4D1C7</accession>
<dbReference type="AlphaFoldDB" id="A0A4S4D1C7"/>
<organism evidence="1 2">
    <name type="scientific">Camellia sinensis var. sinensis</name>
    <name type="common">China tea</name>
    <dbReference type="NCBI Taxonomy" id="542762"/>
    <lineage>
        <taxon>Eukaryota</taxon>
        <taxon>Viridiplantae</taxon>
        <taxon>Streptophyta</taxon>
        <taxon>Embryophyta</taxon>
        <taxon>Tracheophyta</taxon>
        <taxon>Spermatophyta</taxon>
        <taxon>Magnoliopsida</taxon>
        <taxon>eudicotyledons</taxon>
        <taxon>Gunneridae</taxon>
        <taxon>Pentapetalae</taxon>
        <taxon>asterids</taxon>
        <taxon>Ericales</taxon>
        <taxon>Theaceae</taxon>
        <taxon>Camellia</taxon>
    </lineage>
</organism>
<evidence type="ECO:0000313" key="1">
    <source>
        <dbReference type="EMBL" id="THF95543.1"/>
    </source>
</evidence>
<comment type="caution">
    <text evidence="1">The sequence shown here is derived from an EMBL/GenBank/DDBJ whole genome shotgun (WGS) entry which is preliminary data.</text>
</comment>
<sequence length="93" mass="10600">MEKSAAKELQYDKDGAGNTQELYVSFCSAYGNVGFSMGYSCKRQLKFGIYCKESWYGFVGRWSNKGKVILILVMFFGRLKKFSNHGGRAWKLS</sequence>
<dbReference type="GO" id="GO:0005886">
    <property type="term" value="C:plasma membrane"/>
    <property type="evidence" value="ECO:0007669"/>
    <property type="project" value="TreeGrafter"/>
</dbReference>
<dbReference type="InterPro" id="IPR051143">
    <property type="entry name" value="TrkH_K-transport"/>
</dbReference>
<dbReference type="PANTHER" id="PTHR31064">
    <property type="entry name" value="POTASSIUM TRANSPORT PROTEIN DDB_G0292412-RELATED"/>
    <property type="match status" value="1"/>
</dbReference>
<dbReference type="STRING" id="542762.A0A4S4D1C7"/>
<dbReference type="EMBL" id="SDRB02013240">
    <property type="protein sequence ID" value="THF95543.1"/>
    <property type="molecule type" value="Genomic_DNA"/>
</dbReference>
<name>A0A4S4D1C7_CAMSN</name>
<evidence type="ECO:0000313" key="2">
    <source>
        <dbReference type="Proteomes" id="UP000306102"/>
    </source>
</evidence>
<reference evidence="1 2" key="1">
    <citation type="journal article" date="2018" name="Proc. Natl. Acad. Sci. U.S.A.">
        <title>Draft genome sequence of Camellia sinensis var. sinensis provides insights into the evolution of the tea genome and tea quality.</title>
        <authorList>
            <person name="Wei C."/>
            <person name="Yang H."/>
            <person name="Wang S."/>
            <person name="Zhao J."/>
            <person name="Liu C."/>
            <person name="Gao L."/>
            <person name="Xia E."/>
            <person name="Lu Y."/>
            <person name="Tai Y."/>
            <person name="She G."/>
            <person name="Sun J."/>
            <person name="Cao H."/>
            <person name="Tong W."/>
            <person name="Gao Q."/>
            <person name="Li Y."/>
            <person name="Deng W."/>
            <person name="Jiang X."/>
            <person name="Wang W."/>
            <person name="Chen Q."/>
            <person name="Zhang S."/>
            <person name="Li H."/>
            <person name="Wu J."/>
            <person name="Wang P."/>
            <person name="Li P."/>
            <person name="Shi C."/>
            <person name="Zheng F."/>
            <person name="Jian J."/>
            <person name="Huang B."/>
            <person name="Shan D."/>
            <person name="Shi M."/>
            <person name="Fang C."/>
            <person name="Yue Y."/>
            <person name="Li F."/>
            <person name="Li D."/>
            <person name="Wei S."/>
            <person name="Han B."/>
            <person name="Jiang C."/>
            <person name="Yin Y."/>
            <person name="Xia T."/>
            <person name="Zhang Z."/>
            <person name="Bennetzen J.L."/>
            <person name="Zhao S."/>
            <person name="Wan X."/>
        </authorList>
    </citation>
    <scope>NUCLEOTIDE SEQUENCE [LARGE SCALE GENOMIC DNA]</scope>
    <source>
        <strain evidence="2">cv. Shuchazao</strain>
        <tissue evidence="1">Leaf</tissue>
    </source>
</reference>
<dbReference type="PANTHER" id="PTHR31064:SF30">
    <property type="entry name" value="HIGH-AFFINITY POTASSIUM TRANSPORT PROTEIN-RELATED"/>
    <property type="match status" value="1"/>
</dbReference>
<dbReference type="Proteomes" id="UP000306102">
    <property type="component" value="Unassembled WGS sequence"/>
</dbReference>